<evidence type="ECO:0000256" key="7">
    <source>
        <dbReference type="PROSITE-ProRule" id="PRU10015"/>
    </source>
</evidence>
<dbReference type="AlphaFoldDB" id="A0A7X5F4Y4"/>
<keyword evidence="1" id="KW-0408">Iron</keyword>
<evidence type="ECO:0000256" key="6">
    <source>
        <dbReference type="PROSITE-ProRule" id="PRU01024"/>
    </source>
</evidence>
<feature type="binding site" evidence="6">
    <location>
        <position position="248"/>
    </location>
    <ligand>
        <name>S-adenosyl-L-methionine</name>
        <dbReference type="ChEBI" id="CHEBI:59789"/>
    </ligand>
</feature>
<dbReference type="Gene3D" id="2.40.50.140">
    <property type="entry name" value="Nucleic acid-binding proteins"/>
    <property type="match status" value="1"/>
</dbReference>
<dbReference type="PROSITE" id="PS51687">
    <property type="entry name" value="SAM_MT_RNA_M5U"/>
    <property type="match status" value="1"/>
</dbReference>
<feature type="binding site" evidence="6">
    <location>
        <position position="275"/>
    </location>
    <ligand>
        <name>S-adenosyl-L-methionine</name>
        <dbReference type="ChEBI" id="CHEBI:59789"/>
    </ligand>
</feature>
<proteinExistence type="inferred from homology"/>
<gene>
    <name evidence="8" type="ORF">GWI72_11355</name>
</gene>
<keyword evidence="1" id="KW-0479">Metal-binding</keyword>
<dbReference type="PANTHER" id="PTHR11061:SF49">
    <property type="entry name" value="23S RRNA (URACIL(1939)-C(5))-METHYLTRANSFERASE RLMD"/>
    <property type="match status" value="1"/>
</dbReference>
<feature type="active site" description="Nucleophile" evidence="6">
    <location>
        <position position="369"/>
    </location>
</feature>
<keyword evidence="1" id="KW-0004">4Fe-4S</keyword>
<dbReference type="RefSeq" id="WP_161708703.1">
    <property type="nucleotide sequence ID" value="NZ_JAABLQ010000001.1"/>
</dbReference>
<evidence type="ECO:0000256" key="1">
    <source>
        <dbReference type="ARBA" id="ARBA00022485"/>
    </source>
</evidence>
<dbReference type="GO" id="GO:0070041">
    <property type="term" value="F:rRNA (uridine-C5-)-methyltransferase activity"/>
    <property type="evidence" value="ECO:0007669"/>
    <property type="project" value="TreeGrafter"/>
</dbReference>
<keyword evidence="3 6" id="KW-0808">Transferase</keyword>
<dbReference type="Pfam" id="PF05958">
    <property type="entry name" value="tRNA_U5-meth_tr"/>
    <property type="match status" value="1"/>
</dbReference>
<dbReference type="Gene3D" id="3.40.50.150">
    <property type="entry name" value="Vaccinia Virus protein VP39"/>
    <property type="match status" value="1"/>
</dbReference>
<keyword evidence="9" id="KW-1185">Reference proteome</keyword>
<evidence type="ECO:0000256" key="5">
    <source>
        <dbReference type="ARBA" id="ARBA00023014"/>
    </source>
</evidence>
<dbReference type="InterPro" id="IPR029063">
    <property type="entry name" value="SAM-dependent_MTases_sf"/>
</dbReference>
<comment type="caution">
    <text evidence="8">The sequence shown here is derived from an EMBL/GenBank/DDBJ whole genome shotgun (WGS) entry which is preliminary data.</text>
</comment>
<dbReference type="Proteomes" id="UP000586722">
    <property type="component" value="Unassembled WGS sequence"/>
</dbReference>
<dbReference type="EMBL" id="JAABLQ010000001">
    <property type="protein sequence ID" value="NBN78865.1"/>
    <property type="molecule type" value="Genomic_DNA"/>
</dbReference>
<evidence type="ECO:0000313" key="8">
    <source>
        <dbReference type="EMBL" id="NBN78865.1"/>
    </source>
</evidence>
<feature type="binding site" evidence="6">
    <location>
        <position position="295"/>
    </location>
    <ligand>
        <name>S-adenosyl-L-methionine</name>
        <dbReference type="ChEBI" id="CHEBI:59789"/>
    </ligand>
</feature>
<sequence length="411" mass="43770">MTDATLDITISSLGHLGDGIAEGPDGPLFVTGGLPGDHLRVSRQGNRATILEILTPSAHRRAANSDQNHHCGGCSLQHMDEATYLAFKQDQVVRALADRGIEVPVDPILPTRPGSRRRAVLTALRAGHKVLLGYHEKGSHRLVDLVECPVLDPAILAAVPGLKKLAEPLIPRKGELRLTVLATAAGLDVAIDDPVTGYEKKLIALSRLAADLDLARLAIKGEVVIEIRPPALSFGRIAVVPPPGGFTQASAAAEEDLARLTLEALGPSKKAADLFAGIGTFTFRMAPLMSVHAVEADAAALAALDKASRVPSGLKKLTFERRDLFRRPLMAAELNAFDAVAFDPPRAGAQAQAEQLALSRVKRIAAISCNPATLARDLRLLLDGGYKLTRVTPVDQFLYSPHVEVVAALER</sequence>
<feature type="binding site" evidence="6">
    <location>
        <position position="343"/>
    </location>
    <ligand>
        <name>S-adenosyl-L-methionine</name>
        <dbReference type="ChEBI" id="CHEBI:59789"/>
    </ligand>
</feature>
<dbReference type="PANTHER" id="PTHR11061">
    <property type="entry name" value="RNA M5U METHYLTRANSFERASE"/>
    <property type="match status" value="1"/>
</dbReference>
<evidence type="ECO:0000313" key="9">
    <source>
        <dbReference type="Proteomes" id="UP000586722"/>
    </source>
</evidence>
<dbReference type="InterPro" id="IPR030390">
    <property type="entry name" value="MeTrfase_TrmA_AS"/>
</dbReference>
<dbReference type="GO" id="GO:0051536">
    <property type="term" value="F:iron-sulfur cluster binding"/>
    <property type="evidence" value="ECO:0007669"/>
    <property type="project" value="UniProtKB-KW"/>
</dbReference>
<dbReference type="InterPro" id="IPR010280">
    <property type="entry name" value="U5_MeTrfase_fam"/>
</dbReference>
<keyword evidence="5" id="KW-0411">Iron-sulfur</keyword>
<comment type="similarity">
    <text evidence="6">Belongs to the class I-like SAM-binding methyltransferase superfamily. RNA M5U methyltransferase family.</text>
</comment>
<dbReference type="Gene3D" id="2.40.50.1070">
    <property type="match status" value="1"/>
</dbReference>
<feature type="active site" evidence="7">
    <location>
        <position position="369"/>
    </location>
</feature>
<dbReference type="InterPro" id="IPR012340">
    <property type="entry name" value="NA-bd_OB-fold"/>
</dbReference>
<reference evidence="9" key="1">
    <citation type="submission" date="2020-01" db="EMBL/GenBank/DDBJ databases">
        <authorList>
            <person name="Fang Y."/>
            <person name="Sun R."/>
            <person name="Nie L."/>
            <person name="He J."/>
            <person name="Hao L."/>
            <person name="Wang L."/>
            <person name="Su S."/>
            <person name="Lv E."/>
            <person name="Zhang Z."/>
            <person name="Xie R."/>
            <person name="Liu H."/>
        </authorList>
    </citation>
    <scope>NUCLEOTIDE SEQUENCE [LARGE SCALE GENOMIC DNA]</scope>
    <source>
        <strain evidence="9">XCT-53</strain>
    </source>
</reference>
<evidence type="ECO:0000256" key="3">
    <source>
        <dbReference type="ARBA" id="ARBA00022679"/>
    </source>
</evidence>
<evidence type="ECO:0000256" key="2">
    <source>
        <dbReference type="ARBA" id="ARBA00022603"/>
    </source>
</evidence>
<keyword evidence="4 6" id="KW-0949">S-adenosyl-L-methionine</keyword>
<dbReference type="GO" id="GO:0070475">
    <property type="term" value="P:rRNA base methylation"/>
    <property type="evidence" value="ECO:0007669"/>
    <property type="project" value="TreeGrafter"/>
</dbReference>
<evidence type="ECO:0000256" key="4">
    <source>
        <dbReference type="ARBA" id="ARBA00022691"/>
    </source>
</evidence>
<dbReference type="SUPFAM" id="SSF53335">
    <property type="entry name" value="S-adenosyl-L-methionine-dependent methyltransferases"/>
    <property type="match status" value="1"/>
</dbReference>
<dbReference type="PROSITE" id="PS01230">
    <property type="entry name" value="TRMA_1"/>
    <property type="match status" value="1"/>
</dbReference>
<protein>
    <submittedName>
        <fullName evidence="8">RNA methyltransferase</fullName>
    </submittedName>
</protein>
<name>A0A7X5F4Y4_9HYPH</name>
<accession>A0A7X5F4Y4</accession>
<organism evidence="8 9">
    <name type="scientific">Pannonibacter tanglangensis</name>
    <dbReference type="NCBI Taxonomy" id="2750084"/>
    <lineage>
        <taxon>Bacteria</taxon>
        <taxon>Pseudomonadati</taxon>
        <taxon>Pseudomonadota</taxon>
        <taxon>Alphaproteobacteria</taxon>
        <taxon>Hyphomicrobiales</taxon>
        <taxon>Stappiaceae</taxon>
        <taxon>Pannonibacter</taxon>
    </lineage>
</organism>
<keyword evidence="2 6" id="KW-0489">Methyltransferase</keyword>